<sequence length="52" mass="5863">MLTHQILREGEIGTKARISHSLPFFISTEITTPSTSKAEYRVSDTTIQELNL</sequence>
<dbReference type="Proteomes" id="UP000243459">
    <property type="component" value="Chromosome 3"/>
</dbReference>
<dbReference type="Gramene" id="ONK76261">
    <property type="protein sequence ID" value="ONK76261"/>
    <property type="gene ID" value="A4U43_C03F25770"/>
</dbReference>
<evidence type="ECO:0000313" key="2">
    <source>
        <dbReference type="Proteomes" id="UP000243459"/>
    </source>
</evidence>
<accession>A0A5P1FHZ1</accession>
<feature type="non-terminal residue" evidence="1">
    <location>
        <position position="52"/>
    </location>
</feature>
<keyword evidence="2" id="KW-1185">Reference proteome</keyword>
<protein>
    <submittedName>
        <fullName evidence="1">Uncharacterized protein</fullName>
    </submittedName>
</protein>
<gene>
    <name evidence="1" type="ORF">A4U43_C03F25770</name>
</gene>
<name>A0A5P1FHZ1_ASPOF</name>
<dbReference type="AlphaFoldDB" id="A0A5P1FHZ1"/>
<dbReference type="EMBL" id="CM007383">
    <property type="protein sequence ID" value="ONK76261.1"/>
    <property type="molecule type" value="Genomic_DNA"/>
</dbReference>
<proteinExistence type="predicted"/>
<reference evidence="2" key="1">
    <citation type="journal article" date="2017" name="Nat. Commun.">
        <title>The asparagus genome sheds light on the origin and evolution of a young Y chromosome.</title>
        <authorList>
            <person name="Harkess A."/>
            <person name="Zhou J."/>
            <person name="Xu C."/>
            <person name="Bowers J.E."/>
            <person name="Van der Hulst R."/>
            <person name="Ayyampalayam S."/>
            <person name="Mercati F."/>
            <person name="Riccardi P."/>
            <person name="McKain M.R."/>
            <person name="Kakrana A."/>
            <person name="Tang H."/>
            <person name="Ray J."/>
            <person name="Groenendijk J."/>
            <person name="Arikit S."/>
            <person name="Mathioni S.M."/>
            <person name="Nakano M."/>
            <person name="Shan H."/>
            <person name="Telgmann-Rauber A."/>
            <person name="Kanno A."/>
            <person name="Yue Z."/>
            <person name="Chen H."/>
            <person name="Li W."/>
            <person name="Chen Y."/>
            <person name="Xu X."/>
            <person name="Zhang Y."/>
            <person name="Luo S."/>
            <person name="Chen H."/>
            <person name="Gao J."/>
            <person name="Mao Z."/>
            <person name="Pires J.C."/>
            <person name="Luo M."/>
            <person name="Kudrna D."/>
            <person name="Wing R.A."/>
            <person name="Meyers B.C."/>
            <person name="Yi K."/>
            <person name="Kong H."/>
            <person name="Lavrijsen P."/>
            <person name="Sunseri F."/>
            <person name="Falavigna A."/>
            <person name="Ye Y."/>
            <person name="Leebens-Mack J.H."/>
            <person name="Chen G."/>
        </authorList>
    </citation>
    <scope>NUCLEOTIDE SEQUENCE [LARGE SCALE GENOMIC DNA]</scope>
    <source>
        <strain evidence="2">cv. DH0086</strain>
    </source>
</reference>
<evidence type="ECO:0000313" key="1">
    <source>
        <dbReference type="EMBL" id="ONK76261.1"/>
    </source>
</evidence>
<organism evidence="1 2">
    <name type="scientific">Asparagus officinalis</name>
    <name type="common">Garden asparagus</name>
    <dbReference type="NCBI Taxonomy" id="4686"/>
    <lineage>
        <taxon>Eukaryota</taxon>
        <taxon>Viridiplantae</taxon>
        <taxon>Streptophyta</taxon>
        <taxon>Embryophyta</taxon>
        <taxon>Tracheophyta</taxon>
        <taxon>Spermatophyta</taxon>
        <taxon>Magnoliopsida</taxon>
        <taxon>Liliopsida</taxon>
        <taxon>Asparagales</taxon>
        <taxon>Asparagaceae</taxon>
        <taxon>Asparagoideae</taxon>
        <taxon>Asparagus</taxon>
    </lineage>
</organism>